<dbReference type="RefSeq" id="WP_277191707.1">
    <property type="nucleotide sequence ID" value="NZ_JAROAV010000024.1"/>
</dbReference>
<keyword evidence="5" id="KW-1185">Reference proteome</keyword>
<dbReference type="Proteomes" id="UP001528912">
    <property type="component" value="Unassembled WGS sequence"/>
</dbReference>
<dbReference type="Pfam" id="PF00583">
    <property type="entry name" value="Acetyltransf_1"/>
    <property type="match status" value="1"/>
</dbReference>
<dbReference type="InterPro" id="IPR050832">
    <property type="entry name" value="Bact_Acetyltransf"/>
</dbReference>
<proteinExistence type="predicted"/>
<comment type="caution">
    <text evidence="4">The sequence shown here is derived from an EMBL/GenBank/DDBJ whole genome shotgun (WGS) entry which is preliminary data.</text>
</comment>
<dbReference type="InterPro" id="IPR000182">
    <property type="entry name" value="GNAT_dom"/>
</dbReference>
<name>A0ABT6C5P8_9MICO</name>
<reference evidence="4 5" key="1">
    <citation type="submission" date="2023-03" db="EMBL/GenBank/DDBJ databases">
        <title>YIM 133296 draft genome.</title>
        <authorList>
            <person name="Xiong L."/>
        </authorList>
    </citation>
    <scope>NUCLEOTIDE SEQUENCE [LARGE SCALE GENOMIC DNA]</scope>
    <source>
        <strain evidence="4 5">YIM 133296</strain>
    </source>
</reference>
<dbReference type="PANTHER" id="PTHR43877">
    <property type="entry name" value="AMINOALKYLPHOSPHONATE N-ACETYLTRANSFERASE-RELATED-RELATED"/>
    <property type="match status" value="1"/>
</dbReference>
<evidence type="ECO:0000256" key="1">
    <source>
        <dbReference type="ARBA" id="ARBA00022679"/>
    </source>
</evidence>
<keyword evidence="2" id="KW-0012">Acyltransferase</keyword>
<keyword evidence="1" id="KW-0808">Transferase</keyword>
<evidence type="ECO:0000259" key="3">
    <source>
        <dbReference type="PROSITE" id="PS51186"/>
    </source>
</evidence>
<dbReference type="PROSITE" id="PS51186">
    <property type="entry name" value="GNAT"/>
    <property type="match status" value="1"/>
</dbReference>
<dbReference type="CDD" id="cd04301">
    <property type="entry name" value="NAT_SF"/>
    <property type="match status" value="1"/>
</dbReference>
<dbReference type="PANTHER" id="PTHR43877:SF1">
    <property type="entry name" value="ACETYLTRANSFERASE"/>
    <property type="match status" value="1"/>
</dbReference>
<dbReference type="SUPFAM" id="SSF55729">
    <property type="entry name" value="Acyl-CoA N-acyltransferases (Nat)"/>
    <property type="match status" value="1"/>
</dbReference>
<dbReference type="Gene3D" id="3.40.630.30">
    <property type="match status" value="1"/>
</dbReference>
<dbReference type="EMBL" id="JAROAV010000024">
    <property type="protein sequence ID" value="MDF8264100.1"/>
    <property type="molecule type" value="Genomic_DNA"/>
</dbReference>
<gene>
    <name evidence="4" type="ORF">P4R38_07600</name>
</gene>
<organism evidence="4 5">
    <name type="scientific">Luteipulveratus flavus</name>
    <dbReference type="NCBI Taxonomy" id="3031728"/>
    <lineage>
        <taxon>Bacteria</taxon>
        <taxon>Bacillati</taxon>
        <taxon>Actinomycetota</taxon>
        <taxon>Actinomycetes</taxon>
        <taxon>Micrococcales</taxon>
        <taxon>Dermacoccaceae</taxon>
        <taxon>Luteipulveratus</taxon>
    </lineage>
</organism>
<protein>
    <submittedName>
        <fullName evidence="4">GNAT family N-acetyltransferase</fullName>
    </submittedName>
</protein>
<dbReference type="InterPro" id="IPR016181">
    <property type="entry name" value="Acyl_CoA_acyltransferase"/>
</dbReference>
<evidence type="ECO:0000313" key="4">
    <source>
        <dbReference type="EMBL" id="MDF8264100.1"/>
    </source>
</evidence>
<accession>A0ABT6C5P8</accession>
<feature type="domain" description="N-acetyltransferase" evidence="3">
    <location>
        <begin position="17"/>
        <end position="163"/>
    </location>
</feature>
<sequence length="194" mass="21203">MSRSGVSVSRVVAADESTFAPLWVASRVAAGQTSDWAWRAVAAGRIREALRRQDVRIYVAAVGGEQVGFVVVTHSPLSGLSEDTAAWIDQIWVEPAHRRTGIAQELLRMVARYAEFAGANQLISCVPTQEKETNRYFARLGFTPAVTSRTTTPGALRRRLAGDEQESLSDLVVRRRRSLRARAARVGLARGTGV</sequence>
<evidence type="ECO:0000256" key="2">
    <source>
        <dbReference type="ARBA" id="ARBA00023315"/>
    </source>
</evidence>
<evidence type="ECO:0000313" key="5">
    <source>
        <dbReference type="Proteomes" id="UP001528912"/>
    </source>
</evidence>